<dbReference type="GO" id="GO:0004674">
    <property type="term" value="F:protein serine/threonine kinase activity"/>
    <property type="evidence" value="ECO:0007669"/>
    <property type="project" value="TreeGrafter"/>
</dbReference>
<gene>
    <name evidence="6" type="ORF">DB88DRAFT_481208</name>
</gene>
<dbReference type="SMART" id="SM00220">
    <property type="entry name" value="S_TKc"/>
    <property type="match status" value="1"/>
</dbReference>
<feature type="compositionally biased region" description="Low complexity" evidence="4">
    <location>
        <begin position="838"/>
        <end position="848"/>
    </location>
</feature>
<keyword evidence="7" id="KW-1185">Reference proteome</keyword>
<dbReference type="GO" id="GO:0035556">
    <property type="term" value="P:intracellular signal transduction"/>
    <property type="evidence" value="ECO:0007669"/>
    <property type="project" value="TreeGrafter"/>
</dbReference>
<sequence>MSASSPRRGSYGTPASPRHARGSLASRLPSFNENEPRANVVLGFSPPSASLSTLAETPTVGSPRPPALALQTNYKYAHLSPQLSTPIDQGPQSQLFQAAESPRFLPSSPHGPTHGELPPRSRRNSAAIVSISLSSRSRSRTPRGKSAQLPGSGSGHATPNKGSSSVTPKADEVNLQKEVLVQMGNGDTWANDNDAFGDWQPTGGMLLGSDEEAIEDDSSDDGEQQHWALDDDDDNPIVKDVLSPGMLFGEGLEFQGEIVEPAVGRLSGDDSDGGMPLRRGGSEAPKALRGKPGVHHHGRERKSYEVIRQLGSGSYAVVYLVKERGGRKREYALKCLSKENLEPEQIDTQLFEATIHLSLPIHKNIVTLHQTLQTKKWLFLMLELCPGEDLFYWLEKSRDASPPPANAHLPDDRSAPMSSSKFSSSSIPFSSSQILSGFGSHLGTSFTNSPKNTFSPSYGASPASLLFAHNNTHHSPHHFTPSQTPPTPSLLSAFSANTLLSTRRLRLIASMFSQMCEAVAVCHESGVSHRDIKPENFICCDSVELESAAEGELDFGPQAKRKVVVKLTDFGLATTEEESGDVECGSKPYMSYECRNNLGPTYYPPAADVWSLGIVLINMLFHRNPWKDPTEGDPNFDNFLRDPTGFLLAKFTGIGREVAAYLACHVLCTEVEDRVTARDFGQWIKSLPEMIGGRKALRELKMARLETRANQQTPEKGLFAKSPIPTHPFVDPARKTSASALTSSAPLLSSLPPPASLAHQPSLLPTPDLVRDQDADGEEMKSATTIDEQPTPADTESFSSPDPIDPDGASEGVAPSESDARSLSTHKRRKRGVRKGKAAQAALAAAAAGDKPSQEERDAMLKELAQASQSLARHLSKTSRPASEFDATDTIDFPPLGTTPSQAAAAKKSKWKDMMKLTSGNPELAALARRVAERDGQSGGNWSAPAEMQHNGGNRFASSVLRPPVKQTATISSTGDESILSTSFNHAEDEDWRAKAALARQELEDRDEKERAKKAQMAAQALTAGFEPMGAFGTHRPLGHGHPGHARSVAAKSKEHGFGQPSHRLHLHTIEDETTTAEPPFGKPTTKAKGFDNRHPPRDIQDHRLGHTYEAKVSVETASSSSKTYSTMSMDSSVPSAPPSDPSPVQGMNRPKLKGQIQSLAKMLSGLKTKGKD</sequence>
<accession>A0AAD9L7J9</accession>
<feature type="compositionally biased region" description="Basic residues" evidence="4">
    <location>
        <begin position="824"/>
        <end position="837"/>
    </location>
</feature>
<dbReference type="PROSITE" id="PS00107">
    <property type="entry name" value="PROTEIN_KINASE_ATP"/>
    <property type="match status" value="1"/>
</dbReference>
<feature type="region of interest" description="Disordered" evidence="4">
    <location>
        <begin position="707"/>
        <end position="911"/>
    </location>
</feature>
<dbReference type="EMBL" id="JAODAN010000002">
    <property type="protein sequence ID" value="KAK1926241.1"/>
    <property type="molecule type" value="Genomic_DNA"/>
</dbReference>
<name>A0AAD9L7J9_PAPLA</name>
<dbReference type="GO" id="GO:0005737">
    <property type="term" value="C:cytoplasm"/>
    <property type="evidence" value="ECO:0007669"/>
    <property type="project" value="TreeGrafter"/>
</dbReference>
<dbReference type="PANTHER" id="PTHR24346">
    <property type="entry name" value="MAP/MICROTUBULE AFFINITY-REGULATING KINASE"/>
    <property type="match status" value="1"/>
</dbReference>
<feature type="compositionally biased region" description="Basic and acidic residues" evidence="4">
    <location>
        <begin position="769"/>
        <end position="781"/>
    </location>
</feature>
<feature type="region of interest" description="Disordered" evidence="4">
    <location>
        <begin position="1"/>
        <end position="67"/>
    </location>
</feature>
<comment type="caution">
    <text evidence="6">The sequence shown here is derived from an EMBL/GenBank/DDBJ whole genome shotgun (WGS) entry which is preliminary data.</text>
</comment>
<dbReference type="InterPro" id="IPR000719">
    <property type="entry name" value="Prot_kinase_dom"/>
</dbReference>
<feature type="compositionally biased region" description="Polar residues" evidence="4">
    <location>
        <begin position="47"/>
        <end position="60"/>
    </location>
</feature>
<evidence type="ECO:0000256" key="2">
    <source>
        <dbReference type="ARBA" id="ARBA00022840"/>
    </source>
</evidence>
<dbReference type="Gene3D" id="1.10.510.10">
    <property type="entry name" value="Transferase(Phosphotransferase) domain 1"/>
    <property type="match status" value="1"/>
</dbReference>
<organism evidence="6 7">
    <name type="scientific">Papiliotrema laurentii</name>
    <name type="common">Cryptococcus laurentii</name>
    <dbReference type="NCBI Taxonomy" id="5418"/>
    <lineage>
        <taxon>Eukaryota</taxon>
        <taxon>Fungi</taxon>
        <taxon>Dikarya</taxon>
        <taxon>Basidiomycota</taxon>
        <taxon>Agaricomycotina</taxon>
        <taxon>Tremellomycetes</taxon>
        <taxon>Tremellales</taxon>
        <taxon>Rhynchogastremaceae</taxon>
        <taxon>Papiliotrema</taxon>
    </lineage>
</organism>
<dbReference type="Gene3D" id="3.30.200.20">
    <property type="entry name" value="Phosphorylase Kinase, domain 1"/>
    <property type="match status" value="1"/>
</dbReference>
<evidence type="ECO:0000313" key="7">
    <source>
        <dbReference type="Proteomes" id="UP001182556"/>
    </source>
</evidence>
<evidence type="ECO:0000313" key="6">
    <source>
        <dbReference type="EMBL" id="KAK1926241.1"/>
    </source>
</evidence>
<feature type="region of interest" description="Disordered" evidence="4">
    <location>
        <begin position="213"/>
        <end position="236"/>
    </location>
</feature>
<evidence type="ECO:0000256" key="3">
    <source>
        <dbReference type="PROSITE-ProRule" id="PRU10141"/>
    </source>
</evidence>
<dbReference type="PROSITE" id="PS00108">
    <property type="entry name" value="PROTEIN_KINASE_ST"/>
    <property type="match status" value="1"/>
</dbReference>
<evidence type="ECO:0000256" key="4">
    <source>
        <dbReference type="SAM" id="MobiDB-lite"/>
    </source>
</evidence>
<keyword evidence="2 3" id="KW-0067">ATP-binding</keyword>
<dbReference type="FunFam" id="1.10.510.10:FF:000832">
    <property type="entry name" value="Serine/threonine protein kinase, variant"/>
    <property type="match status" value="1"/>
</dbReference>
<feature type="compositionally biased region" description="Acidic residues" evidence="4">
    <location>
        <begin position="213"/>
        <end position="222"/>
    </location>
</feature>
<dbReference type="InterPro" id="IPR011009">
    <property type="entry name" value="Kinase-like_dom_sf"/>
</dbReference>
<feature type="binding site" evidence="3">
    <location>
        <position position="334"/>
    </location>
    <ligand>
        <name>ATP</name>
        <dbReference type="ChEBI" id="CHEBI:30616"/>
    </ligand>
</feature>
<feature type="compositionally biased region" description="Basic residues" evidence="4">
    <location>
        <begin position="288"/>
        <end position="300"/>
    </location>
</feature>
<dbReference type="SUPFAM" id="SSF56112">
    <property type="entry name" value="Protein kinase-like (PK-like)"/>
    <property type="match status" value="1"/>
</dbReference>
<feature type="compositionally biased region" description="Polar residues" evidence="4">
    <location>
        <begin position="782"/>
        <end position="800"/>
    </location>
</feature>
<feature type="region of interest" description="Disordered" evidence="4">
    <location>
        <begin position="1028"/>
        <end position="1154"/>
    </location>
</feature>
<feature type="compositionally biased region" description="Low complexity" evidence="4">
    <location>
        <begin position="1111"/>
        <end position="1135"/>
    </location>
</feature>
<dbReference type="GO" id="GO:0005524">
    <property type="term" value="F:ATP binding"/>
    <property type="evidence" value="ECO:0007669"/>
    <property type="project" value="UniProtKB-UniRule"/>
</dbReference>
<feature type="compositionally biased region" description="Basic and acidic residues" evidence="4">
    <location>
        <begin position="1089"/>
        <end position="1110"/>
    </location>
</feature>
<dbReference type="Pfam" id="PF00069">
    <property type="entry name" value="Pkinase"/>
    <property type="match status" value="2"/>
</dbReference>
<feature type="compositionally biased region" description="Polar residues" evidence="4">
    <location>
        <begin position="149"/>
        <end position="167"/>
    </location>
</feature>
<dbReference type="Proteomes" id="UP001182556">
    <property type="component" value="Unassembled WGS sequence"/>
</dbReference>
<feature type="region of interest" description="Disordered" evidence="4">
    <location>
        <begin position="102"/>
        <end position="171"/>
    </location>
</feature>
<keyword evidence="1 3" id="KW-0547">Nucleotide-binding</keyword>
<dbReference type="InterPro" id="IPR008271">
    <property type="entry name" value="Ser/Thr_kinase_AS"/>
</dbReference>
<feature type="compositionally biased region" description="Basic and acidic residues" evidence="4">
    <location>
        <begin position="852"/>
        <end position="861"/>
    </location>
</feature>
<reference evidence="6" key="1">
    <citation type="submission" date="2023-02" db="EMBL/GenBank/DDBJ databases">
        <title>Identification and recombinant expression of a fungal hydrolase from Papiliotrema laurentii that hydrolyzes apple cutin and clears colloidal polyester polyurethane.</title>
        <authorList>
            <consortium name="DOE Joint Genome Institute"/>
            <person name="Roman V.A."/>
            <person name="Bojanowski C."/>
            <person name="Crable B.R."/>
            <person name="Wagner D.N."/>
            <person name="Hung C.S."/>
            <person name="Nadeau L.J."/>
            <person name="Schratz L."/>
            <person name="Haridas S."/>
            <person name="Pangilinan J."/>
            <person name="Lipzen A."/>
            <person name="Na H."/>
            <person name="Yan M."/>
            <person name="Ng V."/>
            <person name="Grigoriev I.V."/>
            <person name="Spatafora J.W."/>
            <person name="Barlow D."/>
            <person name="Biffinger J."/>
            <person name="Kelley-Loughnane N."/>
            <person name="Varaljay V.A."/>
            <person name="Crookes-Goodson W.J."/>
        </authorList>
    </citation>
    <scope>NUCLEOTIDE SEQUENCE</scope>
    <source>
        <strain evidence="6">5307AH</strain>
    </source>
</reference>
<feature type="domain" description="Protein kinase" evidence="5">
    <location>
        <begin position="304"/>
        <end position="730"/>
    </location>
</feature>
<feature type="region of interest" description="Disordered" evidence="4">
    <location>
        <begin position="265"/>
        <end position="301"/>
    </location>
</feature>
<evidence type="ECO:0000256" key="1">
    <source>
        <dbReference type="ARBA" id="ARBA00022741"/>
    </source>
</evidence>
<evidence type="ECO:0000259" key="5">
    <source>
        <dbReference type="PROSITE" id="PS50011"/>
    </source>
</evidence>
<proteinExistence type="predicted"/>
<protein>
    <recommendedName>
        <fullName evidence="5">Protein kinase domain-containing protein</fullName>
    </recommendedName>
</protein>
<feature type="compositionally biased region" description="Low complexity" evidence="4">
    <location>
        <begin position="737"/>
        <end position="765"/>
    </location>
</feature>
<dbReference type="InterPro" id="IPR017441">
    <property type="entry name" value="Protein_kinase_ATP_BS"/>
</dbReference>
<dbReference type="AlphaFoldDB" id="A0AAD9L7J9"/>
<feature type="region of interest" description="Disordered" evidence="4">
    <location>
        <begin position="931"/>
        <end position="963"/>
    </location>
</feature>
<dbReference type="PROSITE" id="PS50011">
    <property type="entry name" value="PROTEIN_KINASE_DOM"/>
    <property type="match status" value="1"/>
</dbReference>
<dbReference type="PANTHER" id="PTHR24346:SF30">
    <property type="entry name" value="MATERNAL EMBRYONIC LEUCINE ZIPPER KINASE"/>
    <property type="match status" value="1"/>
</dbReference>